<protein>
    <submittedName>
        <fullName evidence="1">Uncharacterized protein</fullName>
    </submittedName>
</protein>
<dbReference type="EMBL" id="BAAAMR010000005">
    <property type="protein sequence ID" value="GAA2123514.1"/>
    <property type="molecule type" value="Genomic_DNA"/>
</dbReference>
<comment type="caution">
    <text evidence="1">The sequence shown here is derived from an EMBL/GenBank/DDBJ whole genome shotgun (WGS) entry which is preliminary data.</text>
</comment>
<reference evidence="1 2" key="1">
    <citation type="journal article" date="2019" name="Int. J. Syst. Evol. Microbiol.">
        <title>The Global Catalogue of Microorganisms (GCM) 10K type strain sequencing project: providing services to taxonomists for standard genome sequencing and annotation.</title>
        <authorList>
            <consortium name="The Broad Institute Genomics Platform"/>
            <consortium name="The Broad Institute Genome Sequencing Center for Infectious Disease"/>
            <person name="Wu L."/>
            <person name="Ma J."/>
        </authorList>
    </citation>
    <scope>NUCLEOTIDE SEQUENCE [LARGE SCALE GENOMIC DNA]</scope>
    <source>
        <strain evidence="1 2">JCM 13850</strain>
    </source>
</reference>
<evidence type="ECO:0000313" key="1">
    <source>
        <dbReference type="EMBL" id="GAA2123514.1"/>
    </source>
</evidence>
<dbReference type="Pfam" id="PF19730">
    <property type="entry name" value="DUF6221"/>
    <property type="match status" value="1"/>
</dbReference>
<dbReference type="InterPro" id="IPR046193">
    <property type="entry name" value="DUF6221"/>
</dbReference>
<proteinExistence type="predicted"/>
<organism evidence="1 2">
    <name type="scientific">Actinomadura napierensis</name>
    <dbReference type="NCBI Taxonomy" id="267854"/>
    <lineage>
        <taxon>Bacteria</taxon>
        <taxon>Bacillati</taxon>
        <taxon>Actinomycetota</taxon>
        <taxon>Actinomycetes</taxon>
        <taxon>Streptosporangiales</taxon>
        <taxon>Thermomonosporaceae</taxon>
        <taxon>Actinomadura</taxon>
    </lineage>
</organism>
<gene>
    <name evidence="1" type="ORF">GCM10009727_10180</name>
</gene>
<dbReference type="RefSeq" id="WP_344261965.1">
    <property type="nucleotide sequence ID" value="NZ_BAAAMR010000005.1"/>
</dbReference>
<name>A0ABN2Y9H8_9ACTN</name>
<accession>A0ABN2Y9H8</accession>
<evidence type="ECO:0000313" key="2">
    <source>
        <dbReference type="Proteomes" id="UP001501020"/>
    </source>
</evidence>
<dbReference type="Proteomes" id="UP001501020">
    <property type="component" value="Unassembled WGS sequence"/>
</dbReference>
<keyword evidence="2" id="KW-1185">Reference proteome</keyword>
<sequence length="133" mass="14450">MDLVDFLRARLAKDEQVARACSGAAWAAAPAGTVRLDGGDEPGGDSGGGPGFVASAENASYAEHIARHHPSRVLQDVAARRQFVDDCEKHAWIIAQGRATPEQQAAQAVREQALRLLALPYAHHPDYREEWRV</sequence>